<organism evidence="1 2">
    <name type="scientific">Marivivens niveibacter</name>
    <dbReference type="NCBI Taxonomy" id="1930667"/>
    <lineage>
        <taxon>Bacteria</taxon>
        <taxon>Pseudomonadati</taxon>
        <taxon>Pseudomonadota</taxon>
        <taxon>Alphaproteobacteria</taxon>
        <taxon>Rhodobacterales</taxon>
        <taxon>Paracoccaceae</taxon>
        <taxon>Marivivens group</taxon>
        <taxon>Marivivens</taxon>
    </lineage>
</organism>
<protein>
    <recommendedName>
        <fullName evidence="3">Lipoprotein</fullName>
    </recommendedName>
</protein>
<dbReference type="EMBL" id="MSPP01000003">
    <property type="protein sequence ID" value="OUD08971.1"/>
    <property type="molecule type" value="Genomic_DNA"/>
</dbReference>
<dbReference type="AlphaFoldDB" id="A0A251WXG2"/>
<comment type="caution">
    <text evidence="1">The sequence shown here is derived from an EMBL/GenBank/DDBJ whole genome shotgun (WGS) entry which is preliminary data.</text>
</comment>
<gene>
    <name evidence="1" type="ORF">BVC71_09660</name>
</gene>
<name>A0A251WXG2_9RHOB</name>
<reference evidence="1 2" key="1">
    <citation type="submission" date="2016-12" db="EMBL/GenBank/DDBJ databases">
        <title>The draft genome sequence of HSLHS2.</title>
        <authorList>
            <person name="Hu D."/>
            <person name="Wang L."/>
            <person name="Shao Z."/>
        </authorList>
    </citation>
    <scope>NUCLEOTIDE SEQUENCE [LARGE SCALE GENOMIC DNA]</scope>
    <source>
        <strain evidence="1">MCCC 1A06712</strain>
    </source>
</reference>
<accession>A0A251WXG2</accession>
<dbReference type="Proteomes" id="UP000194664">
    <property type="component" value="Unassembled WGS sequence"/>
</dbReference>
<dbReference type="PROSITE" id="PS51257">
    <property type="entry name" value="PROKAR_LIPOPROTEIN"/>
    <property type="match status" value="1"/>
</dbReference>
<keyword evidence="2" id="KW-1185">Reference proteome</keyword>
<proteinExistence type="predicted"/>
<sequence length="111" mass="11453">MRTAVLLLALSPVWVVGCGKPAVDYSATSVAECAAQYNAAPSPQTLAVYQQCLTMIGANVPQAAFDDPTMAAYLEPVGEQRPAVQLQAPSLYCTGGSSFMQGGAGYCIGGF</sequence>
<evidence type="ECO:0000313" key="2">
    <source>
        <dbReference type="Proteomes" id="UP000194664"/>
    </source>
</evidence>
<evidence type="ECO:0008006" key="3">
    <source>
        <dbReference type="Google" id="ProtNLM"/>
    </source>
</evidence>
<evidence type="ECO:0000313" key="1">
    <source>
        <dbReference type="EMBL" id="OUD08971.1"/>
    </source>
</evidence>
<dbReference type="RefSeq" id="WP_086451453.1">
    <property type="nucleotide sequence ID" value="NZ_MSPP01000003.1"/>
</dbReference>